<dbReference type="Pfam" id="PF13327">
    <property type="entry name" value="T3SS_LEE_assoc"/>
    <property type="match status" value="1"/>
</dbReference>
<evidence type="ECO:0000313" key="1">
    <source>
        <dbReference type="EMBL" id="BAJ02211.1"/>
    </source>
</evidence>
<dbReference type="STRING" id="637905.SVI_2240"/>
<keyword evidence="2" id="KW-1185">Reference proteome</keyword>
<dbReference type="AlphaFoldDB" id="D4ZKL2"/>
<protein>
    <submittedName>
        <fullName evidence="1">Uncharacterized protein</fullName>
    </submittedName>
</protein>
<gene>
    <name evidence="1" type="ordered locus">SVI_2240</name>
</gene>
<accession>D4ZKL2</accession>
<dbReference type="InterPro" id="IPR025292">
    <property type="entry name" value="T3SS_LEE_assoc"/>
</dbReference>
<dbReference type="eggNOG" id="ENOG50327J2">
    <property type="taxonomic scope" value="Bacteria"/>
</dbReference>
<organism evidence="1 2">
    <name type="scientific">Shewanella violacea (strain JCM 10179 / CIP 106290 / LMG 19151 / DSS12)</name>
    <dbReference type="NCBI Taxonomy" id="637905"/>
    <lineage>
        <taxon>Bacteria</taxon>
        <taxon>Pseudomonadati</taxon>
        <taxon>Pseudomonadota</taxon>
        <taxon>Gammaproteobacteria</taxon>
        <taxon>Alteromonadales</taxon>
        <taxon>Shewanellaceae</taxon>
        <taxon>Shewanella</taxon>
    </lineage>
</organism>
<reference evidence="2" key="1">
    <citation type="journal article" date="2010" name="Mol. Biosyst.">
        <title>Complete genome sequence and comparative analysis of Shewanella violacea, a psychrophilic and piezophilic bacterium from deep sea floor sediments.</title>
        <authorList>
            <person name="Aono E."/>
            <person name="Baba T."/>
            <person name="Ara T."/>
            <person name="Nishi T."/>
            <person name="Nakamichi T."/>
            <person name="Inamoto E."/>
            <person name="Toyonaga H."/>
            <person name="Hasegawa M."/>
            <person name="Takai Y."/>
            <person name="Okumura Y."/>
            <person name="Baba M."/>
            <person name="Tomita M."/>
            <person name="Kato C."/>
            <person name="Oshima T."/>
            <person name="Nakasone K."/>
            <person name="Mori H."/>
        </authorList>
    </citation>
    <scope>NUCLEOTIDE SEQUENCE [LARGE SCALE GENOMIC DNA]</scope>
    <source>
        <strain evidence="2">JCM 10179 / CIP 106290 / LMG 19151 / DSS12</strain>
    </source>
</reference>
<sequence>MMSNPVITKTPPRATTTGKAVAEGVVTKEYREFNRLIWQPVTSMHVSWWQKLDLSVWQDRYQANTELGCRIDRLVAKRYGLIDRCLPSYLTELQVGLVNMRYKLEAIIIILGLLCLNEPEYFLLKKYRDALEVKLTPIQFKQAWAIWPQRPILHSIQQNKLPVDCLVEQAFGLGITLIERHWQEESIWLSLALTLPSIRLTASEKERYQLAGDINIPRWLFRLERLI</sequence>
<name>D4ZKL2_SHEVD</name>
<evidence type="ECO:0000313" key="2">
    <source>
        <dbReference type="Proteomes" id="UP000002350"/>
    </source>
</evidence>
<dbReference type="KEGG" id="svo:SVI_2240"/>
<dbReference type="Proteomes" id="UP000002350">
    <property type="component" value="Chromosome"/>
</dbReference>
<dbReference type="EMBL" id="AP011177">
    <property type="protein sequence ID" value="BAJ02211.1"/>
    <property type="molecule type" value="Genomic_DNA"/>
</dbReference>
<dbReference type="HOGENOM" id="CLU_120368_0_0_6"/>
<proteinExistence type="predicted"/>